<dbReference type="HOGENOM" id="CLU_2540359_0_0_11"/>
<proteinExistence type="predicted"/>
<evidence type="ECO:0000313" key="3">
    <source>
        <dbReference type="Proteomes" id="UP000008710"/>
    </source>
</evidence>
<evidence type="ECO:0000256" key="1">
    <source>
        <dbReference type="SAM" id="MobiDB-lite"/>
    </source>
</evidence>
<keyword evidence="2" id="KW-0614">Plasmid</keyword>
<evidence type="ECO:0000313" key="2">
    <source>
        <dbReference type="EMBL" id="ABG99904.1"/>
    </source>
</evidence>
<geneLocation type="plasmid" evidence="2 3">
    <name>pRHL1</name>
</geneLocation>
<gene>
    <name evidence="2" type="ordered locus">RHA1_ro08860</name>
</gene>
<dbReference type="AlphaFoldDB" id="Q0RXT2"/>
<protein>
    <submittedName>
        <fullName evidence="2">Uncharacterized protein</fullName>
    </submittedName>
</protein>
<feature type="region of interest" description="Disordered" evidence="1">
    <location>
        <begin position="62"/>
        <end position="83"/>
    </location>
</feature>
<reference evidence="3" key="1">
    <citation type="journal article" date="2006" name="Proc. Natl. Acad. Sci. U.S.A.">
        <title>The complete genome of Rhodococcus sp. RHA1 provides insights into a catabolic powerhouse.</title>
        <authorList>
            <person name="McLeod M.P."/>
            <person name="Warren R.L."/>
            <person name="Hsiao W.W.L."/>
            <person name="Araki N."/>
            <person name="Myhre M."/>
            <person name="Fernandes C."/>
            <person name="Miyazawa D."/>
            <person name="Wong W."/>
            <person name="Lillquist A.L."/>
            <person name="Wang D."/>
            <person name="Dosanjh M."/>
            <person name="Hara H."/>
            <person name="Petrescu A."/>
            <person name="Morin R.D."/>
            <person name="Yang G."/>
            <person name="Stott J.M."/>
            <person name="Schein J.E."/>
            <person name="Shin H."/>
            <person name="Smailus D."/>
            <person name="Siddiqui A.S."/>
            <person name="Marra M.A."/>
            <person name="Jones S.J.M."/>
            <person name="Holt R."/>
            <person name="Brinkman F.S.L."/>
            <person name="Miyauchi K."/>
            <person name="Fukuda M."/>
            <person name="Davies J.E."/>
            <person name="Mohn W.W."/>
            <person name="Eltis L.D."/>
        </authorList>
    </citation>
    <scope>NUCLEOTIDE SEQUENCE [LARGE SCALE GENOMIC DNA]</scope>
    <source>
        <strain evidence="3">RHA1</strain>
    </source>
</reference>
<name>Q0RXT2_RHOJR</name>
<dbReference type="KEGG" id="rha:RHA1_ro08860"/>
<sequence length="83" mass="8764">MVIWMPVAGLVRIGRASGVAVAVLDLVLVVFGVRPAANGDCADDHGVLDYEGGDEGEDEFAALNADQPPDRYCNGRADHSRLP</sequence>
<dbReference type="Proteomes" id="UP000008710">
    <property type="component" value="Plasmid pRHL1"/>
</dbReference>
<dbReference type="EMBL" id="CP000432">
    <property type="protein sequence ID" value="ABG99904.1"/>
    <property type="molecule type" value="Genomic_DNA"/>
</dbReference>
<organism evidence="2 3">
    <name type="scientific">Rhodococcus jostii (strain RHA1)</name>
    <dbReference type="NCBI Taxonomy" id="101510"/>
    <lineage>
        <taxon>Bacteria</taxon>
        <taxon>Bacillati</taxon>
        <taxon>Actinomycetota</taxon>
        <taxon>Actinomycetes</taxon>
        <taxon>Mycobacteriales</taxon>
        <taxon>Nocardiaceae</taxon>
        <taxon>Rhodococcus</taxon>
    </lineage>
</organism>
<accession>Q0RXT2</accession>